<keyword evidence="3" id="KW-1185">Reference proteome</keyword>
<dbReference type="Proteomes" id="UP000619260">
    <property type="component" value="Unassembled WGS sequence"/>
</dbReference>
<sequence>MRIGIDFGTTHTVAMLERPHGRVEPLAGRGGGWPVRVLAVVLVVGGIHAAVHAFLERRAWAGNEPWRIPDAYLSGTHTVWKAAVDWIGPAGYTVCVLVAFHLLLIGTAAWRRSATHGR</sequence>
<evidence type="ECO:0000313" key="2">
    <source>
        <dbReference type="EMBL" id="GIJ51282.1"/>
    </source>
</evidence>
<feature type="transmembrane region" description="Helical" evidence="1">
    <location>
        <begin position="37"/>
        <end position="55"/>
    </location>
</feature>
<protein>
    <submittedName>
        <fullName evidence="2">Uncharacterized protein</fullName>
    </submittedName>
</protein>
<feature type="transmembrane region" description="Helical" evidence="1">
    <location>
        <begin position="90"/>
        <end position="110"/>
    </location>
</feature>
<keyword evidence="1" id="KW-0472">Membrane</keyword>
<reference evidence="2" key="1">
    <citation type="submission" date="2021-01" db="EMBL/GenBank/DDBJ databases">
        <title>Whole genome shotgun sequence of Virgisporangium aliadipatigenens NBRC 105644.</title>
        <authorList>
            <person name="Komaki H."/>
            <person name="Tamura T."/>
        </authorList>
    </citation>
    <scope>NUCLEOTIDE SEQUENCE</scope>
    <source>
        <strain evidence="2">NBRC 105644</strain>
    </source>
</reference>
<name>A0A8J4DWN5_9ACTN</name>
<dbReference type="AlphaFoldDB" id="A0A8J4DWN5"/>
<organism evidence="2 3">
    <name type="scientific">Virgisporangium aliadipatigenens</name>
    <dbReference type="NCBI Taxonomy" id="741659"/>
    <lineage>
        <taxon>Bacteria</taxon>
        <taxon>Bacillati</taxon>
        <taxon>Actinomycetota</taxon>
        <taxon>Actinomycetes</taxon>
        <taxon>Micromonosporales</taxon>
        <taxon>Micromonosporaceae</taxon>
        <taxon>Virgisporangium</taxon>
    </lineage>
</organism>
<keyword evidence="1" id="KW-0812">Transmembrane</keyword>
<dbReference type="EMBL" id="BOPF01000046">
    <property type="protein sequence ID" value="GIJ51282.1"/>
    <property type="molecule type" value="Genomic_DNA"/>
</dbReference>
<keyword evidence="1" id="KW-1133">Transmembrane helix</keyword>
<proteinExistence type="predicted"/>
<gene>
    <name evidence="2" type="ORF">Val02_81680</name>
</gene>
<accession>A0A8J4DWN5</accession>
<evidence type="ECO:0000313" key="3">
    <source>
        <dbReference type="Proteomes" id="UP000619260"/>
    </source>
</evidence>
<comment type="caution">
    <text evidence="2">The sequence shown here is derived from an EMBL/GenBank/DDBJ whole genome shotgun (WGS) entry which is preliminary data.</text>
</comment>
<dbReference type="RefSeq" id="WP_203904691.1">
    <property type="nucleotide sequence ID" value="NZ_BOPF01000046.1"/>
</dbReference>
<evidence type="ECO:0000256" key="1">
    <source>
        <dbReference type="SAM" id="Phobius"/>
    </source>
</evidence>